<name>A0ABQ3L1Y1_9ALTE</name>
<keyword evidence="2" id="KW-1185">Reference proteome</keyword>
<accession>A0ABQ3L1Y1</accession>
<proteinExistence type="predicted"/>
<reference evidence="2" key="1">
    <citation type="journal article" date="2019" name="Int. J. Syst. Evol. Microbiol.">
        <title>The Global Catalogue of Microorganisms (GCM) 10K type strain sequencing project: providing services to taxonomists for standard genome sequencing and annotation.</title>
        <authorList>
            <consortium name="The Broad Institute Genomics Platform"/>
            <consortium name="The Broad Institute Genome Sequencing Center for Infectious Disease"/>
            <person name="Wu L."/>
            <person name="Ma J."/>
        </authorList>
    </citation>
    <scope>NUCLEOTIDE SEQUENCE [LARGE SCALE GENOMIC DNA]</scope>
    <source>
        <strain evidence="2">CGMCC 1.7003</strain>
    </source>
</reference>
<gene>
    <name evidence="1" type="ORF">GCM10010919_27800</name>
</gene>
<dbReference type="InterPro" id="IPR047879">
    <property type="entry name" value="YjiT"/>
</dbReference>
<protein>
    <submittedName>
        <fullName evidence="1">Uncharacterized protein</fullName>
    </submittedName>
</protein>
<organism evidence="1 2">
    <name type="scientific">Alishewanella longhuensis</name>
    <dbReference type="NCBI Taxonomy" id="1091037"/>
    <lineage>
        <taxon>Bacteria</taxon>
        <taxon>Pseudomonadati</taxon>
        <taxon>Pseudomonadota</taxon>
        <taxon>Gammaproteobacteria</taxon>
        <taxon>Alteromonadales</taxon>
        <taxon>Alteromonadaceae</taxon>
        <taxon>Alishewanella</taxon>
    </lineage>
</organism>
<dbReference type="Proteomes" id="UP000659697">
    <property type="component" value="Unassembled WGS sequence"/>
</dbReference>
<evidence type="ECO:0000313" key="1">
    <source>
        <dbReference type="EMBL" id="GHG74379.1"/>
    </source>
</evidence>
<evidence type="ECO:0000313" key="2">
    <source>
        <dbReference type="Proteomes" id="UP000659697"/>
    </source>
</evidence>
<sequence>MIVDCVKSGFKKLGIKIHVTQSHRYLDTLYCHGGFPRADLLGISHTNLSEYFEEVLNHYAAFSHATSINEVAQDRLSNLPETLRQQPFAELASSLISCLIEFRDRYKLYVSSEPLAILEMKNPNWRDQLPFLVIDDEAKRLINKLLKKTSQVVKRSQNPVRLKRYLTERENVFNLVSEIYVNHTIHPSDLKNVFSVQSLPNFFDLFTVTEDGKRYRTASFHFVTGAQPRWIVSELGRAITGEDASKELTYELYSDGECICAGAYRNGERFDERVPWIFDADGQIYNFLGSASVRSSLPSVFIASSSEPMHFNQNANIDYVGYLSSTSRKLYKVSGHVRISSVFGDFHVRTSSKQTKTVYINVKGKIFSDVISDKPVYIGKPNLVFDESSSSNVFNKKEFFWLNGKGDPKPYFDLKDSCGVGAIVRVIDGEVVWIYECIFLHEAFSAELINIGKGVFEVKLSGLENGQVGLTPGQSAMMMSEPEVIAGYTFCDIQLTDILTDSVEFNLFWLKNPDVIIKIRLPVDINAISLITRNGHIYREAEAGGLSAEDLINCTLKLKTDSDVLRVKADLHTVRGCEATVSQEMNLNVAGASKTLSARAVANLALRLFRHGTNPSDTVKLTFYSNNEVLESQLPLISRFKYSPVIREKSAYIRKTLHLMREFKQWNVKLSPTWDLESDGYKLECIDRPGDFIEIPLPELDEYGRWLLWAPGQDNIKPTVVEFEIPLVRKKVDNLGAIGYALKSAYQSSQGITDFDESLKVDSLQYAIKYLKRYGSRGEIDFSSLDRVLTKMANDAEHEGWAYFNRLVDLIEEIEPSNFHALKRLMIHPSCLTLLLLRDKSKFHKVWELADYLPFEWAIIPIEAWIKAIDLVKQKSLMHLGELKISAPAIYAEIQKGLFNELISKGDYFATLVDIALVTYSPSRQIWADTRGCNDASSFIGTRFLAARAKLFERHHHKLMSLSQSKKKDLELIECIDRVWPTSILPADLRGFFSCKNEQNEVVRRAHKLTIELPLKLAFYNLGIFQQPLPTWTLSALSFALSQLQHFDRGWMQEAMSLATSAAYSALSNSRMTVVG</sequence>
<dbReference type="EMBL" id="BNAO01000008">
    <property type="protein sequence ID" value="GHG74379.1"/>
    <property type="molecule type" value="Genomic_DNA"/>
</dbReference>
<dbReference type="NCBIfam" id="NF038336">
    <property type="entry name" value="YjiT_fam"/>
    <property type="match status" value="1"/>
</dbReference>
<comment type="caution">
    <text evidence="1">The sequence shown here is derived from an EMBL/GenBank/DDBJ whole genome shotgun (WGS) entry which is preliminary data.</text>
</comment>